<evidence type="ECO:0000313" key="2">
    <source>
        <dbReference type="Proteomes" id="UP000596742"/>
    </source>
</evidence>
<dbReference type="AlphaFoldDB" id="A0A8B6DHB5"/>
<dbReference type="Proteomes" id="UP000596742">
    <property type="component" value="Unassembled WGS sequence"/>
</dbReference>
<name>A0A8B6DHB5_MYTGA</name>
<accession>A0A8B6DHB5</accession>
<gene>
    <name evidence="1" type="ORF">MGAL_10B073242</name>
</gene>
<proteinExistence type="predicted"/>
<dbReference type="OrthoDB" id="10419178at2759"/>
<dbReference type="EMBL" id="UYJE01003363">
    <property type="protein sequence ID" value="VDI18584.1"/>
    <property type="molecule type" value="Genomic_DNA"/>
</dbReference>
<comment type="caution">
    <text evidence="1">The sequence shown here is derived from an EMBL/GenBank/DDBJ whole genome shotgun (WGS) entry which is preliminary data.</text>
</comment>
<sequence>MDTKAKCSFKRSRIEEIGKSSIYPTNTGQPPPSLHGNSVNYVGLTGTYINGRCDENKGSNIAKLVENKPVDTLEILRQEKSSMSTSQHEKTNACKAGLTVAYKQNSEDLKISEVSANDPLEPTVTASLILRT</sequence>
<reference evidence="1" key="1">
    <citation type="submission" date="2018-11" db="EMBL/GenBank/DDBJ databases">
        <authorList>
            <person name="Alioto T."/>
            <person name="Alioto T."/>
        </authorList>
    </citation>
    <scope>NUCLEOTIDE SEQUENCE</scope>
</reference>
<protein>
    <submittedName>
        <fullName evidence="1">Uncharacterized protein</fullName>
    </submittedName>
</protein>
<evidence type="ECO:0000313" key="1">
    <source>
        <dbReference type="EMBL" id="VDI18584.1"/>
    </source>
</evidence>
<keyword evidence="2" id="KW-1185">Reference proteome</keyword>
<organism evidence="1 2">
    <name type="scientific">Mytilus galloprovincialis</name>
    <name type="common">Mediterranean mussel</name>
    <dbReference type="NCBI Taxonomy" id="29158"/>
    <lineage>
        <taxon>Eukaryota</taxon>
        <taxon>Metazoa</taxon>
        <taxon>Spiralia</taxon>
        <taxon>Lophotrochozoa</taxon>
        <taxon>Mollusca</taxon>
        <taxon>Bivalvia</taxon>
        <taxon>Autobranchia</taxon>
        <taxon>Pteriomorphia</taxon>
        <taxon>Mytilida</taxon>
        <taxon>Mytiloidea</taxon>
        <taxon>Mytilidae</taxon>
        <taxon>Mytilinae</taxon>
        <taxon>Mytilus</taxon>
    </lineage>
</organism>